<organism evidence="2 3">
    <name type="scientific">Suillus discolor</name>
    <dbReference type="NCBI Taxonomy" id="1912936"/>
    <lineage>
        <taxon>Eukaryota</taxon>
        <taxon>Fungi</taxon>
        <taxon>Dikarya</taxon>
        <taxon>Basidiomycota</taxon>
        <taxon>Agaricomycotina</taxon>
        <taxon>Agaricomycetes</taxon>
        <taxon>Agaricomycetidae</taxon>
        <taxon>Boletales</taxon>
        <taxon>Suillineae</taxon>
        <taxon>Suillaceae</taxon>
        <taxon>Suillus</taxon>
    </lineage>
</organism>
<keyword evidence="3" id="KW-1185">Reference proteome</keyword>
<feature type="transmembrane region" description="Helical" evidence="1">
    <location>
        <begin position="22"/>
        <end position="40"/>
    </location>
</feature>
<sequence>MWPGVQTNSIQTTAISFDPYRFYRWFSYYTALSVTALDVFTPYAEKFVMVSCGVMLTYCFVSNTLICY</sequence>
<dbReference type="AlphaFoldDB" id="A0A9P7JU85"/>
<keyword evidence="1" id="KW-0812">Transmembrane</keyword>
<name>A0A9P7JU85_9AGAM</name>
<evidence type="ECO:0000313" key="3">
    <source>
        <dbReference type="Proteomes" id="UP000823399"/>
    </source>
</evidence>
<evidence type="ECO:0000313" key="2">
    <source>
        <dbReference type="EMBL" id="KAG2109326.1"/>
    </source>
</evidence>
<gene>
    <name evidence="2" type="ORF">F5147DRAFT_692805</name>
</gene>
<comment type="caution">
    <text evidence="2">The sequence shown here is derived from an EMBL/GenBank/DDBJ whole genome shotgun (WGS) entry which is preliminary data.</text>
</comment>
<keyword evidence="1" id="KW-0472">Membrane</keyword>
<dbReference type="Proteomes" id="UP000823399">
    <property type="component" value="Unassembled WGS sequence"/>
</dbReference>
<dbReference type="RefSeq" id="XP_041293408.1">
    <property type="nucleotide sequence ID" value="XM_041437209.1"/>
</dbReference>
<dbReference type="GeneID" id="64699468"/>
<protein>
    <submittedName>
        <fullName evidence="2">Uncharacterized protein</fullName>
    </submittedName>
</protein>
<keyword evidence="1" id="KW-1133">Transmembrane helix</keyword>
<proteinExistence type="predicted"/>
<feature type="transmembrane region" description="Helical" evidence="1">
    <location>
        <begin position="47"/>
        <end position="66"/>
    </location>
</feature>
<reference evidence="2" key="1">
    <citation type="journal article" date="2020" name="New Phytol.">
        <title>Comparative genomics reveals dynamic genome evolution in host specialist ectomycorrhizal fungi.</title>
        <authorList>
            <person name="Lofgren L.A."/>
            <person name="Nguyen N.H."/>
            <person name="Vilgalys R."/>
            <person name="Ruytinx J."/>
            <person name="Liao H.L."/>
            <person name="Branco S."/>
            <person name="Kuo A."/>
            <person name="LaButti K."/>
            <person name="Lipzen A."/>
            <person name="Andreopoulos W."/>
            <person name="Pangilinan J."/>
            <person name="Riley R."/>
            <person name="Hundley H."/>
            <person name="Na H."/>
            <person name="Barry K."/>
            <person name="Grigoriev I.V."/>
            <person name="Stajich J.E."/>
            <person name="Kennedy P.G."/>
        </authorList>
    </citation>
    <scope>NUCLEOTIDE SEQUENCE</scope>
    <source>
        <strain evidence="2">FC423</strain>
    </source>
</reference>
<dbReference type="EMBL" id="JABBWM010000024">
    <property type="protein sequence ID" value="KAG2109326.1"/>
    <property type="molecule type" value="Genomic_DNA"/>
</dbReference>
<evidence type="ECO:0000256" key="1">
    <source>
        <dbReference type="SAM" id="Phobius"/>
    </source>
</evidence>
<accession>A0A9P7JU85</accession>